<accession>A0A8T2NEJ1</accession>
<reference evidence="1" key="1">
    <citation type="thesis" date="2021" institute="BYU ScholarsArchive" country="Provo, UT, USA">
        <title>Applications of and Algorithms for Genome Assembly and Genomic Analyses with an Emphasis on Marine Teleosts.</title>
        <authorList>
            <person name="Pickett B.D."/>
        </authorList>
    </citation>
    <scope>NUCLEOTIDE SEQUENCE</scope>
    <source>
        <strain evidence="1">HI-2016</strain>
    </source>
</reference>
<gene>
    <name evidence="1" type="ORF">JZ751_002449</name>
</gene>
<feature type="non-terminal residue" evidence="1">
    <location>
        <position position="1"/>
    </location>
</feature>
<dbReference type="AlphaFoldDB" id="A0A8T2NEJ1"/>
<keyword evidence="2" id="KW-1185">Reference proteome</keyword>
<evidence type="ECO:0000313" key="2">
    <source>
        <dbReference type="Proteomes" id="UP000824540"/>
    </source>
</evidence>
<proteinExistence type="predicted"/>
<organism evidence="1 2">
    <name type="scientific">Albula glossodonta</name>
    <name type="common">roundjaw bonefish</name>
    <dbReference type="NCBI Taxonomy" id="121402"/>
    <lineage>
        <taxon>Eukaryota</taxon>
        <taxon>Metazoa</taxon>
        <taxon>Chordata</taxon>
        <taxon>Craniata</taxon>
        <taxon>Vertebrata</taxon>
        <taxon>Euteleostomi</taxon>
        <taxon>Actinopterygii</taxon>
        <taxon>Neopterygii</taxon>
        <taxon>Teleostei</taxon>
        <taxon>Albuliformes</taxon>
        <taxon>Albulidae</taxon>
        <taxon>Albula</taxon>
    </lineage>
</organism>
<dbReference type="OrthoDB" id="8197715at2759"/>
<dbReference type="PANTHER" id="PTHR47315">
    <property type="entry name" value="FIBROUS SHEATH INTERACTING PROTEIN 2"/>
    <property type="match status" value="1"/>
</dbReference>
<evidence type="ECO:0000313" key="1">
    <source>
        <dbReference type="EMBL" id="KAG9336102.1"/>
    </source>
</evidence>
<protein>
    <submittedName>
        <fullName evidence="1">Uncharacterized protein</fullName>
    </submittedName>
</protein>
<dbReference type="PANTHER" id="PTHR47315:SF3">
    <property type="entry name" value="FIBROUS SHEATH-INTERACTING PROTEIN 2-LIKE"/>
    <property type="match status" value="1"/>
</dbReference>
<dbReference type="EMBL" id="JAFBMS010000102">
    <property type="protein sequence ID" value="KAG9336102.1"/>
    <property type="molecule type" value="Genomic_DNA"/>
</dbReference>
<dbReference type="Proteomes" id="UP000824540">
    <property type="component" value="Unassembled WGS sequence"/>
</dbReference>
<name>A0A8T2NEJ1_9TELE</name>
<sequence>MSQKGQQKAAVLSRAKLGEQIFMKTNEFLLTDPNMYITRPTYNSLHDPHLRKFYSRKEMQDKLRAGGFITEEKEVKCSFLEYKTHHRYLEHLKLHTDRSSEKIQDLTLADIREEMLEEGAALLHRIILKNEELRRTKKGSREEFSVEALLSWKLEERARLQRIERDVRHEWNKEQQLREAREKRERQV</sequence>
<dbReference type="InterPro" id="IPR038891">
    <property type="entry name" value="FSIP2"/>
</dbReference>
<comment type="caution">
    <text evidence="1">The sequence shown here is derived from an EMBL/GenBank/DDBJ whole genome shotgun (WGS) entry which is preliminary data.</text>
</comment>